<dbReference type="Proteomes" id="UP000736373">
    <property type="component" value="Unassembled WGS sequence"/>
</dbReference>
<accession>A0ABR7Q0D1</accession>
<keyword evidence="3" id="KW-1185">Reference proteome</keyword>
<name>A0ABR7Q0D1_9BURK</name>
<comment type="caution">
    <text evidence="2">The sequence shown here is derived from an EMBL/GenBank/DDBJ whole genome shotgun (WGS) entry which is preliminary data.</text>
</comment>
<proteinExistence type="predicted"/>
<dbReference type="EMBL" id="VZQQ01000076">
    <property type="protein sequence ID" value="MBC8751995.1"/>
    <property type="molecule type" value="Genomic_DNA"/>
</dbReference>
<organism evidence="2 3">
    <name type="scientific">Paraburkholderia podalyriae</name>
    <dbReference type="NCBI Taxonomy" id="1938811"/>
    <lineage>
        <taxon>Bacteria</taxon>
        <taxon>Pseudomonadati</taxon>
        <taxon>Pseudomonadota</taxon>
        <taxon>Betaproteobacteria</taxon>
        <taxon>Burkholderiales</taxon>
        <taxon>Burkholderiaceae</taxon>
        <taxon>Paraburkholderia</taxon>
    </lineage>
</organism>
<evidence type="ECO:0000313" key="3">
    <source>
        <dbReference type="Proteomes" id="UP000736373"/>
    </source>
</evidence>
<evidence type="ECO:0000256" key="1">
    <source>
        <dbReference type="SAM" id="MobiDB-lite"/>
    </source>
</evidence>
<feature type="region of interest" description="Disordered" evidence="1">
    <location>
        <begin position="1"/>
        <end position="21"/>
    </location>
</feature>
<reference evidence="2 3" key="1">
    <citation type="submission" date="2019-09" db="EMBL/GenBank/DDBJ databases">
        <title>Paraburkholderia podalyriae sp. nov., A South African Podalyria-associated rhizobium.</title>
        <authorList>
            <person name="Mavima L."/>
            <person name="Beukes C.W."/>
            <person name="Palmer M."/>
            <person name="De Meyer S.E."/>
            <person name="James E.K."/>
            <person name="Maluk M."/>
            <person name="Avontuur J.R."/>
            <person name="Chan W.Y."/>
            <person name="Venter S.N."/>
            <person name="Steenkamp E.T."/>
        </authorList>
    </citation>
    <scope>NUCLEOTIDE SEQUENCE [LARGE SCALE GENOMIC DNA]</scope>
    <source>
        <strain evidence="2 3">WC7.3b</strain>
    </source>
</reference>
<gene>
    <name evidence="2" type="ORF">F6X42_37740</name>
</gene>
<sequence length="69" mass="7909">MAARERSWSSFEGPRRRVRERRSHELTRRFFLCSNRQGAGSSCSRYLDLIETADRISPTGFDVKTVASG</sequence>
<protein>
    <submittedName>
        <fullName evidence="2">Uncharacterized protein</fullName>
    </submittedName>
</protein>
<evidence type="ECO:0000313" key="2">
    <source>
        <dbReference type="EMBL" id="MBC8751995.1"/>
    </source>
</evidence>